<evidence type="ECO:0000313" key="3">
    <source>
        <dbReference type="EnsemblPlants" id="OBART03G25890.1"/>
    </source>
</evidence>
<evidence type="ECO:0000259" key="2">
    <source>
        <dbReference type="Pfam" id="PF00079"/>
    </source>
</evidence>
<reference evidence="3" key="2">
    <citation type="submission" date="2015-03" db="UniProtKB">
        <authorList>
            <consortium name="EnsemblPlants"/>
        </authorList>
    </citation>
    <scope>IDENTIFICATION</scope>
</reference>
<comment type="similarity">
    <text evidence="1">Belongs to the serpin family.</text>
</comment>
<dbReference type="HOGENOM" id="CLU_1899388_0_0_1"/>
<dbReference type="Gene3D" id="3.30.497.10">
    <property type="entry name" value="Antithrombin, subunit I, domain 2"/>
    <property type="match status" value="1"/>
</dbReference>
<evidence type="ECO:0000313" key="4">
    <source>
        <dbReference type="Proteomes" id="UP000026960"/>
    </source>
</evidence>
<dbReference type="STRING" id="65489.A0A0D3FL85"/>
<dbReference type="Proteomes" id="UP000026960">
    <property type="component" value="Chromosome 3"/>
</dbReference>
<dbReference type="SUPFAM" id="SSF56574">
    <property type="entry name" value="Serpins"/>
    <property type="match status" value="1"/>
</dbReference>
<evidence type="ECO:0000256" key="1">
    <source>
        <dbReference type="ARBA" id="ARBA00009500"/>
    </source>
</evidence>
<organism evidence="3">
    <name type="scientific">Oryza barthii</name>
    <dbReference type="NCBI Taxonomy" id="65489"/>
    <lineage>
        <taxon>Eukaryota</taxon>
        <taxon>Viridiplantae</taxon>
        <taxon>Streptophyta</taxon>
        <taxon>Embryophyta</taxon>
        <taxon>Tracheophyta</taxon>
        <taxon>Spermatophyta</taxon>
        <taxon>Magnoliopsida</taxon>
        <taxon>Liliopsida</taxon>
        <taxon>Poales</taxon>
        <taxon>Poaceae</taxon>
        <taxon>BOP clade</taxon>
        <taxon>Oryzoideae</taxon>
        <taxon>Oryzeae</taxon>
        <taxon>Oryzinae</taxon>
        <taxon>Oryza</taxon>
    </lineage>
</organism>
<dbReference type="InterPro" id="IPR042178">
    <property type="entry name" value="Serpin_sf_1"/>
</dbReference>
<reference evidence="3" key="1">
    <citation type="journal article" date="2009" name="Rice">
        <title>De Novo Next Generation Sequencing of Plant Genomes.</title>
        <authorList>
            <person name="Rounsley S."/>
            <person name="Marri P.R."/>
            <person name="Yu Y."/>
            <person name="He R."/>
            <person name="Sisneros N."/>
            <person name="Goicoechea J.L."/>
            <person name="Lee S.J."/>
            <person name="Angelova A."/>
            <person name="Kudrna D."/>
            <person name="Luo M."/>
            <person name="Affourtit J."/>
            <person name="Desany B."/>
            <person name="Knight J."/>
            <person name="Niazi F."/>
            <person name="Egholm M."/>
            <person name="Wing R.A."/>
        </authorList>
    </citation>
    <scope>NUCLEOTIDE SEQUENCE [LARGE SCALE GENOMIC DNA]</scope>
    <source>
        <strain evidence="3">cv. IRGC 105608</strain>
    </source>
</reference>
<sequence length="134" mass="13787">MAADLRVSIAHQTAFALRLAAALSSPAHPAGATLVAAGAGGATRDQLVSLLGVPGRGTAEGLHAFAEQVVQLVLADSSPAGGPRVAFADGVFIDSSLSLMKSFKDVAVGKYKAETHSVLRDKQKEIESRVPVIR</sequence>
<dbReference type="PaxDb" id="65489-OBART03G25890.1"/>
<dbReference type="InterPro" id="IPR036186">
    <property type="entry name" value="Serpin_sf"/>
</dbReference>
<keyword evidence="4" id="KW-1185">Reference proteome</keyword>
<dbReference type="EnsemblPlants" id="OBART03G25890.1">
    <property type="protein sequence ID" value="OBART03G25890.1"/>
    <property type="gene ID" value="OBART03G25890"/>
</dbReference>
<dbReference type="InterPro" id="IPR023796">
    <property type="entry name" value="Serpin_dom"/>
</dbReference>
<dbReference type="AlphaFoldDB" id="A0A0D3FL85"/>
<proteinExistence type="inferred from homology"/>
<dbReference type="Pfam" id="PF00079">
    <property type="entry name" value="Serpin"/>
    <property type="match status" value="1"/>
</dbReference>
<protein>
    <recommendedName>
        <fullName evidence="2">Serpin domain-containing protein</fullName>
    </recommendedName>
</protein>
<dbReference type="eggNOG" id="KOG2392">
    <property type="taxonomic scope" value="Eukaryota"/>
</dbReference>
<name>A0A0D3FL85_9ORYZ</name>
<dbReference type="Gramene" id="OBART03G25890.1">
    <property type="protein sequence ID" value="OBART03G25890.1"/>
    <property type="gene ID" value="OBART03G25890"/>
</dbReference>
<feature type="domain" description="Serpin" evidence="2">
    <location>
        <begin position="33"/>
        <end position="123"/>
    </location>
</feature>
<accession>A0A0D3FL85</accession>